<keyword evidence="3" id="KW-1185">Reference proteome</keyword>
<reference evidence="2 3" key="1">
    <citation type="journal article" date="2018" name="Mol. Plant">
        <title>The genome of Artemisia annua provides insight into the evolution of Asteraceae family and artemisinin biosynthesis.</title>
        <authorList>
            <person name="Shen Q."/>
            <person name="Zhang L."/>
            <person name="Liao Z."/>
            <person name="Wang S."/>
            <person name="Yan T."/>
            <person name="Shi P."/>
            <person name="Liu M."/>
            <person name="Fu X."/>
            <person name="Pan Q."/>
            <person name="Wang Y."/>
            <person name="Lv Z."/>
            <person name="Lu X."/>
            <person name="Zhang F."/>
            <person name="Jiang W."/>
            <person name="Ma Y."/>
            <person name="Chen M."/>
            <person name="Hao X."/>
            <person name="Li L."/>
            <person name="Tang Y."/>
            <person name="Lv G."/>
            <person name="Zhou Y."/>
            <person name="Sun X."/>
            <person name="Brodelius P.E."/>
            <person name="Rose J.K.C."/>
            <person name="Tang K."/>
        </authorList>
    </citation>
    <scope>NUCLEOTIDE SEQUENCE [LARGE SCALE GENOMIC DNA]</scope>
    <source>
        <strain evidence="3">cv. Huhao1</strain>
        <tissue evidence="2">Leaf</tissue>
    </source>
</reference>
<proteinExistence type="predicted"/>
<dbReference type="EMBL" id="PKPP01000554">
    <property type="protein sequence ID" value="PWA91329.1"/>
    <property type="molecule type" value="Genomic_DNA"/>
</dbReference>
<dbReference type="InterPro" id="IPR001005">
    <property type="entry name" value="SANT/Myb"/>
</dbReference>
<dbReference type="InterPro" id="IPR009057">
    <property type="entry name" value="Homeodomain-like_sf"/>
</dbReference>
<feature type="region of interest" description="Disordered" evidence="1">
    <location>
        <begin position="158"/>
        <end position="187"/>
    </location>
</feature>
<dbReference type="GO" id="GO:0003677">
    <property type="term" value="F:DNA binding"/>
    <property type="evidence" value="ECO:0007669"/>
    <property type="project" value="UniProtKB-KW"/>
</dbReference>
<dbReference type="PANTHER" id="PTHR14000:SF1">
    <property type="entry name" value="HISTONE H2A DEUBIQUITINASE (DUF3755)"/>
    <property type="match status" value="1"/>
</dbReference>
<keyword evidence="2" id="KW-0371">Homeobox</keyword>
<dbReference type="CDD" id="cd00167">
    <property type="entry name" value="SANT"/>
    <property type="match status" value="1"/>
</dbReference>
<feature type="compositionally biased region" description="Basic and acidic residues" evidence="1">
    <location>
        <begin position="168"/>
        <end position="185"/>
    </location>
</feature>
<keyword evidence="2" id="KW-0238">DNA-binding</keyword>
<accession>A0A2U1PZZ0</accession>
<dbReference type="Gene3D" id="1.10.10.60">
    <property type="entry name" value="Homeodomain-like"/>
    <property type="match status" value="1"/>
</dbReference>
<dbReference type="PANTHER" id="PTHR14000">
    <property type="entry name" value="FINGER CCCH DOMAIN PROTEIN, PUTATIVE (DUF3755)-RELATED"/>
    <property type="match status" value="1"/>
</dbReference>
<dbReference type="SUPFAM" id="SSF46689">
    <property type="entry name" value="Homeodomain-like"/>
    <property type="match status" value="1"/>
</dbReference>
<sequence length="324" mass="36978">MENSNDNHTVVIAGNNMNNVSNHSVVPENPAVGPMKRALKHEIELSVNWSREEQSLLEELHVKYASHRAIMRYSKIAVQLQDKTVRDVALRSRWMLNKEIKKKETSKQIKDESNSSRRHKEIRRVAQIASSLLRFHLVKPVFCSAIVIMLQSFADEKQCRSASNPGNKEIKKKETSKQIKDESNSSRRHKEIRGYIFFSNYISTEAKRVKMGLFNTRQDRQEKPTNQVADASFYAESIGNGHPDVQPSTSMDNDDIISIAIGGVTGQLLDQINRAMDQVYANFSAFRENSDLLEVLNHFPGTPEMPHVPIKLNDELVNFLLHLQ</sequence>
<evidence type="ECO:0000313" key="2">
    <source>
        <dbReference type="EMBL" id="PWA91329.1"/>
    </source>
</evidence>
<dbReference type="STRING" id="35608.A0A2U1PZZ0"/>
<dbReference type="Proteomes" id="UP000245207">
    <property type="component" value="Unassembled WGS sequence"/>
</dbReference>
<evidence type="ECO:0000256" key="1">
    <source>
        <dbReference type="SAM" id="MobiDB-lite"/>
    </source>
</evidence>
<comment type="caution">
    <text evidence="2">The sequence shown here is derived from an EMBL/GenBank/DDBJ whole genome shotgun (WGS) entry which is preliminary data.</text>
</comment>
<protein>
    <submittedName>
        <fullName evidence="2">Homeodomain-like protein</fullName>
    </submittedName>
</protein>
<dbReference type="OrthoDB" id="19768at2759"/>
<evidence type="ECO:0000313" key="3">
    <source>
        <dbReference type="Proteomes" id="UP000245207"/>
    </source>
</evidence>
<name>A0A2U1PZZ0_ARTAN</name>
<dbReference type="AlphaFoldDB" id="A0A2U1PZZ0"/>
<organism evidence="2 3">
    <name type="scientific">Artemisia annua</name>
    <name type="common">Sweet wormwood</name>
    <dbReference type="NCBI Taxonomy" id="35608"/>
    <lineage>
        <taxon>Eukaryota</taxon>
        <taxon>Viridiplantae</taxon>
        <taxon>Streptophyta</taxon>
        <taxon>Embryophyta</taxon>
        <taxon>Tracheophyta</taxon>
        <taxon>Spermatophyta</taxon>
        <taxon>Magnoliopsida</taxon>
        <taxon>eudicotyledons</taxon>
        <taxon>Gunneridae</taxon>
        <taxon>Pentapetalae</taxon>
        <taxon>asterids</taxon>
        <taxon>campanulids</taxon>
        <taxon>Asterales</taxon>
        <taxon>Asteraceae</taxon>
        <taxon>Asteroideae</taxon>
        <taxon>Anthemideae</taxon>
        <taxon>Artemisiinae</taxon>
        <taxon>Artemisia</taxon>
    </lineage>
</organism>
<gene>
    <name evidence="2" type="ORF">CTI12_AA091200</name>
</gene>